<sequence length="40" mass="4631">MNRFFIEKDAKQSLQIGEETTSTSGIIEPFFSFNQLLEAY</sequence>
<dbReference type="AlphaFoldDB" id="A0A5L4KCE3"/>
<protein>
    <submittedName>
        <fullName evidence="1">Portal protein</fullName>
    </submittedName>
</protein>
<proteinExistence type="predicted"/>
<name>A0A5L4KCE3_CAMFE</name>
<feature type="non-terminal residue" evidence="1">
    <location>
        <position position="40"/>
    </location>
</feature>
<comment type="caution">
    <text evidence="1">The sequence shown here is derived from an EMBL/GenBank/DDBJ whole genome shotgun (WGS) entry which is preliminary data.</text>
</comment>
<organism evidence="1">
    <name type="scientific">Campylobacter fetus</name>
    <dbReference type="NCBI Taxonomy" id="196"/>
    <lineage>
        <taxon>Bacteria</taxon>
        <taxon>Pseudomonadati</taxon>
        <taxon>Campylobacterota</taxon>
        <taxon>Epsilonproteobacteria</taxon>
        <taxon>Campylobacterales</taxon>
        <taxon>Campylobacteraceae</taxon>
        <taxon>Campylobacter</taxon>
    </lineage>
</organism>
<gene>
    <name evidence="1" type="ORF">AAH17_09090</name>
</gene>
<reference evidence="1" key="1">
    <citation type="submission" date="2018-05" db="EMBL/GenBank/DDBJ databases">
        <authorList>
            <consortium name="PulseNet: The National Subtyping Network for Foodborne Disease Surveillance"/>
            <person name="Tarr C.L."/>
            <person name="Trees E."/>
            <person name="Katz L.S."/>
            <person name="Carleton-Romer H.A."/>
            <person name="Stroika S."/>
            <person name="Kucerova Z."/>
            <person name="Roache K.F."/>
            <person name="Sabol A.L."/>
            <person name="Besser J."/>
            <person name="Gerner-Smidt P."/>
        </authorList>
    </citation>
    <scope>NUCLEOTIDE SEQUENCE</scope>
    <source>
        <strain evidence="1">2014D-0197</strain>
    </source>
</reference>
<accession>A0A5L4KCE3</accession>
<dbReference type="EMBL" id="AACCXK010000042">
    <property type="protein sequence ID" value="EAK0453787.1"/>
    <property type="molecule type" value="Genomic_DNA"/>
</dbReference>
<evidence type="ECO:0000313" key="1">
    <source>
        <dbReference type="EMBL" id="EAK0453787.1"/>
    </source>
</evidence>